<protein>
    <recommendedName>
        <fullName evidence="1">DUF5777 domain-containing protein</fullName>
    </recommendedName>
</protein>
<dbReference type="PATRIC" id="fig|1288963.3.peg.3050"/>
<sequence>MEPVDRGNLHFAIMHTFGTIDNGARDLFGLDNGANIQFSLEYGLSEKASIGMARQSRDKMYTVYGRYHLLKQTMDNRMPLSLSVMGGTSVNSSDYSFLIGGEPTFSERTSYALQWMIARKFSNRISVQISPMAAYFVDPNPIFFIEGDQNLYTALGISGKYKLTGKTSLTGQWIGNLNNQLRNNVGVGIDLEAGGHVFQLYFVTSPFLTETYLLAGGNGRPGDQFRLGFNVNRVFGYSR</sequence>
<name>R7ZR55_9BACT</name>
<dbReference type="InterPro" id="IPR045916">
    <property type="entry name" value="DUF5777"/>
</dbReference>
<accession>R7ZR55</accession>
<keyword evidence="3" id="KW-1185">Reference proteome</keyword>
<dbReference type="Pfam" id="PF19089">
    <property type="entry name" value="DUF5777"/>
    <property type="match status" value="1"/>
</dbReference>
<dbReference type="EMBL" id="AQHR01000085">
    <property type="protein sequence ID" value="EON76606.1"/>
    <property type="molecule type" value="Genomic_DNA"/>
</dbReference>
<evidence type="ECO:0000259" key="1">
    <source>
        <dbReference type="Pfam" id="PF19089"/>
    </source>
</evidence>
<proteinExistence type="predicted"/>
<organism evidence="2 3">
    <name type="scientific">Lunatimonas lonarensis</name>
    <dbReference type="NCBI Taxonomy" id="1232681"/>
    <lineage>
        <taxon>Bacteria</taxon>
        <taxon>Pseudomonadati</taxon>
        <taxon>Bacteroidota</taxon>
        <taxon>Cytophagia</taxon>
        <taxon>Cytophagales</taxon>
        <taxon>Cyclobacteriaceae</taxon>
    </lineage>
</organism>
<evidence type="ECO:0000313" key="3">
    <source>
        <dbReference type="Proteomes" id="UP000013909"/>
    </source>
</evidence>
<feature type="domain" description="DUF5777" evidence="1">
    <location>
        <begin position="3"/>
        <end position="235"/>
    </location>
</feature>
<gene>
    <name evidence="2" type="ORF">ADIS_3056</name>
</gene>
<evidence type="ECO:0000313" key="2">
    <source>
        <dbReference type="EMBL" id="EON76606.1"/>
    </source>
</evidence>
<dbReference type="Proteomes" id="UP000013909">
    <property type="component" value="Unassembled WGS sequence"/>
</dbReference>
<reference evidence="2 3" key="1">
    <citation type="submission" date="2013-02" db="EMBL/GenBank/DDBJ databases">
        <title>A novel strain isolated from Lonar lake, Maharashtra, India.</title>
        <authorList>
            <person name="Singh A."/>
        </authorList>
    </citation>
    <scope>NUCLEOTIDE SEQUENCE [LARGE SCALE GENOMIC DNA]</scope>
    <source>
        <strain evidence="2 3">AK24</strain>
    </source>
</reference>
<dbReference type="STRING" id="1232681.ADIS_3056"/>
<comment type="caution">
    <text evidence="2">The sequence shown here is derived from an EMBL/GenBank/DDBJ whole genome shotgun (WGS) entry which is preliminary data.</text>
</comment>
<dbReference type="AlphaFoldDB" id="R7ZR55"/>